<dbReference type="Pfam" id="PF00534">
    <property type="entry name" value="Glycos_transf_1"/>
    <property type="match status" value="1"/>
</dbReference>
<evidence type="ECO:0000259" key="1">
    <source>
        <dbReference type="Pfam" id="PF00534"/>
    </source>
</evidence>
<dbReference type="RefSeq" id="WP_311843736.1">
    <property type="nucleotide sequence ID" value="NZ_JARQDB010000001.1"/>
</dbReference>
<dbReference type="AlphaFoldDB" id="A0AAW8UCX4"/>
<protein>
    <submittedName>
        <fullName evidence="2">Glycosyltransferase</fullName>
        <ecNumber evidence="2">2.4.-.-</ecNumber>
    </submittedName>
</protein>
<keyword evidence="2" id="KW-0808">Transferase</keyword>
<dbReference type="PANTHER" id="PTHR45947:SF3">
    <property type="entry name" value="SULFOQUINOVOSYL TRANSFERASE SQD2"/>
    <property type="match status" value="1"/>
</dbReference>
<dbReference type="InterPro" id="IPR001296">
    <property type="entry name" value="Glyco_trans_1"/>
</dbReference>
<keyword evidence="2" id="KW-0328">Glycosyltransferase</keyword>
<dbReference type="SUPFAM" id="SSF53756">
    <property type="entry name" value="UDP-Glycosyltransferase/glycogen phosphorylase"/>
    <property type="match status" value="1"/>
</dbReference>
<organism evidence="2 3">
    <name type="scientific">Lactococcus lactis</name>
    <dbReference type="NCBI Taxonomy" id="1358"/>
    <lineage>
        <taxon>Bacteria</taxon>
        <taxon>Bacillati</taxon>
        <taxon>Bacillota</taxon>
        <taxon>Bacilli</taxon>
        <taxon>Lactobacillales</taxon>
        <taxon>Streptococcaceae</taxon>
        <taxon>Lactococcus</taxon>
    </lineage>
</organism>
<feature type="domain" description="Glycosyl transferase family 1" evidence="1">
    <location>
        <begin position="197"/>
        <end position="338"/>
    </location>
</feature>
<evidence type="ECO:0000313" key="2">
    <source>
        <dbReference type="EMBL" id="MDT2946739.1"/>
    </source>
</evidence>
<dbReference type="EC" id="2.4.-.-" evidence="2"/>
<proteinExistence type="predicted"/>
<dbReference type="PANTHER" id="PTHR45947">
    <property type="entry name" value="SULFOQUINOVOSYL TRANSFERASE SQD2"/>
    <property type="match status" value="1"/>
</dbReference>
<dbReference type="GO" id="GO:0016757">
    <property type="term" value="F:glycosyltransferase activity"/>
    <property type="evidence" value="ECO:0007669"/>
    <property type="project" value="UniProtKB-KW"/>
</dbReference>
<gene>
    <name evidence="2" type="ORF">P7I04_11990</name>
</gene>
<name>A0AAW8UCX4_9LACT</name>
<dbReference type="Gene3D" id="3.40.50.2000">
    <property type="entry name" value="Glycogen Phosphorylase B"/>
    <property type="match status" value="2"/>
</dbReference>
<dbReference type="InterPro" id="IPR050194">
    <property type="entry name" value="Glycosyltransferase_grp1"/>
</dbReference>
<comment type="caution">
    <text evidence="2">The sequence shown here is derived from an EMBL/GenBank/DDBJ whole genome shotgun (WGS) entry which is preliminary data.</text>
</comment>
<dbReference type="Proteomes" id="UP001250218">
    <property type="component" value="Unassembled WGS sequence"/>
</dbReference>
<evidence type="ECO:0000313" key="3">
    <source>
        <dbReference type="Proteomes" id="UP001250218"/>
    </source>
</evidence>
<dbReference type="EMBL" id="JARQDL010000012">
    <property type="protein sequence ID" value="MDT2946739.1"/>
    <property type="molecule type" value="Genomic_DNA"/>
</dbReference>
<reference evidence="2" key="1">
    <citation type="submission" date="2023-03" db="EMBL/GenBank/DDBJ databases">
        <authorList>
            <person name="Shen W."/>
            <person name="Cai J."/>
        </authorList>
    </citation>
    <scope>NUCLEOTIDE SEQUENCE</scope>
    <source>
        <strain evidence="2">Y37</strain>
    </source>
</reference>
<sequence length="358" mass="40959">MKNILFVVDNLAIGGLQRISNFIGKELLKKHSVSFLITDSTFSVEYSGFNVIKKNTVISKISKRFSKTHLEFIIKSKTIVNSTIYNKKIQTVVLSNWSLFLAPLIRERFPTINIILWMHNSYEVYFNNYFKDYKRLLLESMKVSDKVVCLTNSDLRGYGKYSNNVVKINNPLTFDGSENKSNLQANLISLTCRYNIQHKGLDYLVQVAKKIPKKWKIAVAGSGTDEEIKGVKQLIKDNNVQDSIVLLGALRGEELLNHYKNSSIYIMTSRWEGFGLVLTEAMSFGLPIIAFENSGSNEVLDNGKYGIVVEQGNVEEFSRELNRMISDYDLRKKYSEKSLERVKDFGINAIISQWEKII</sequence>
<accession>A0AAW8UCX4</accession>